<comment type="catalytic activity">
    <reaction evidence="1">
        <text>Endonucleolytic cleavage to 5'-phosphomonoester.</text>
        <dbReference type="EC" id="3.1.26.4"/>
    </reaction>
</comment>
<dbReference type="PROSITE" id="PS50879">
    <property type="entry name" value="RNASE_H_1"/>
    <property type="match status" value="1"/>
</dbReference>
<dbReference type="SUPFAM" id="SSF55658">
    <property type="entry name" value="L9 N-domain-like"/>
    <property type="match status" value="1"/>
</dbReference>
<dbReference type="AlphaFoldDB" id="A0A9X2MIL1"/>
<dbReference type="GO" id="GO:0043137">
    <property type="term" value="P:DNA replication, removal of RNA primer"/>
    <property type="evidence" value="ECO:0007669"/>
    <property type="project" value="TreeGrafter"/>
</dbReference>
<proteinExistence type="inferred from homology"/>
<keyword evidence="8" id="KW-0479">Metal-binding</keyword>
<evidence type="ECO:0000256" key="5">
    <source>
        <dbReference type="ARBA" id="ARBA00012180"/>
    </source>
</evidence>
<evidence type="ECO:0000256" key="1">
    <source>
        <dbReference type="ARBA" id="ARBA00000077"/>
    </source>
</evidence>
<comment type="function">
    <text evidence="3">Endonuclease that specifically degrades the RNA of RNA-DNA hybrids.</text>
</comment>
<dbReference type="InterPro" id="IPR009027">
    <property type="entry name" value="Ribosomal_bL9/RNase_H1_N"/>
</dbReference>
<evidence type="ECO:0000256" key="7">
    <source>
        <dbReference type="ARBA" id="ARBA00022722"/>
    </source>
</evidence>
<dbReference type="GO" id="GO:0003676">
    <property type="term" value="F:nucleic acid binding"/>
    <property type="evidence" value="ECO:0007669"/>
    <property type="project" value="InterPro"/>
</dbReference>
<gene>
    <name evidence="13" type="ORF">NSA23_06875</name>
</gene>
<feature type="domain" description="RNase H type-1" evidence="12">
    <location>
        <begin position="64"/>
        <end position="201"/>
    </location>
</feature>
<keyword evidence="7" id="KW-0540">Nuclease</keyword>
<accession>A0A9X2MIL1</accession>
<keyword evidence="10" id="KW-0378">Hydrolase</keyword>
<dbReference type="PANTHER" id="PTHR10642">
    <property type="entry name" value="RIBONUCLEASE H1"/>
    <property type="match status" value="1"/>
</dbReference>
<dbReference type="Pfam" id="PF00075">
    <property type="entry name" value="RNase_H"/>
    <property type="match status" value="1"/>
</dbReference>
<evidence type="ECO:0000256" key="2">
    <source>
        <dbReference type="ARBA" id="ARBA00001946"/>
    </source>
</evidence>
<evidence type="ECO:0000256" key="10">
    <source>
        <dbReference type="ARBA" id="ARBA00022801"/>
    </source>
</evidence>
<evidence type="ECO:0000259" key="12">
    <source>
        <dbReference type="PROSITE" id="PS50879"/>
    </source>
</evidence>
<dbReference type="InterPro" id="IPR011320">
    <property type="entry name" value="RNase_H1_N"/>
</dbReference>
<evidence type="ECO:0000256" key="4">
    <source>
        <dbReference type="ARBA" id="ARBA00005300"/>
    </source>
</evidence>
<dbReference type="PANTHER" id="PTHR10642:SF26">
    <property type="entry name" value="RIBONUCLEASE H1"/>
    <property type="match status" value="1"/>
</dbReference>
<comment type="cofactor">
    <cofactor evidence="2">
        <name>Mg(2+)</name>
        <dbReference type="ChEBI" id="CHEBI:18420"/>
    </cofactor>
</comment>
<keyword evidence="9" id="KW-0255">Endonuclease</keyword>
<dbReference type="EC" id="3.1.26.4" evidence="5"/>
<evidence type="ECO:0000256" key="8">
    <source>
        <dbReference type="ARBA" id="ARBA00022723"/>
    </source>
</evidence>
<sequence length="204" mass="23466">MKKKYYAVRIGRKPGIYNSWAECEKEVKGYSGAEYKSFLSIEEAKKYLNNQDNLGIGKDIKDLDDNEMIAYVDGSFKEGIRHYGYGVVLFSNEGKESYSDSGSEEYLLEMRNVAGEIKGAITAMNIALEKNKDMLYLHYDYIGIEKWAIGEWKTNKEGTKEYKEYYDSIKNRLHVIFIKVKAHSGNIHNEEADALAKKSLEKHI</sequence>
<dbReference type="EMBL" id="JANJZL010000003">
    <property type="protein sequence ID" value="MCR2043842.1"/>
    <property type="molecule type" value="Genomic_DNA"/>
</dbReference>
<dbReference type="RefSeq" id="WP_042680596.1">
    <property type="nucleotide sequence ID" value="NZ_CABKTM010000020.1"/>
</dbReference>
<dbReference type="InterPro" id="IPR012337">
    <property type="entry name" value="RNaseH-like_sf"/>
</dbReference>
<evidence type="ECO:0000256" key="11">
    <source>
        <dbReference type="ARBA" id="ARBA00022842"/>
    </source>
</evidence>
<organism evidence="13 14">
    <name type="scientific">Anaerosalibacter massiliensis</name>
    <dbReference type="NCBI Taxonomy" id="1347392"/>
    <lineage>
        <taxon>Bacteria</taxon>
        <taxon>Bacillati</taxon>
        <taxon>Bacillota</taxon>
        <taxon>Tissierellia</taxon>
        <taxon>Tissierellales</taxon>
        <taxon>Sporanaerobacteraceae</taxon>
        <taxon>Anaerosalibacter</taxon>
    </lineage>
</organism>
<dbReference type="FunFam" id="3.40.970.10:FF:000002">
    <property type="entry name" value="Ribonuclease H"/>
    <property type="match status" value="1"/>
</dbReference>
<evidence type="ECO:0000313" key="13">
    <source>
        <dbReference type="EMBL" id="MCR2043842.1"/>
    </source>
</evidence>
<dbReference type="Gene3D" id="3.30.420.10">
    <property type="entry name" value="Ribonuclease H-like superfamily/Ribonuclease H"/>
    <property type="match status" value="1"/>
</dbReference>
<dbReference type="Pfam" id="PF01693">
    <property type="entry name" value="Cauli_VI"/>
    <property type="match status" value="1"/>
</dbReference>
<dbReference type="InterPro" id="IPR002156">
    <property type="entry name" value="RNaseH_domain"/>
</dbReference>
<dbReference type="Gene3D" id="3.40.970.10">
    <property type="entry name" value="Ribonuclease H1, N-terminal domain"/>
    <property type="match status" value="1"/>
</dbReference>
<dbReference type="GO" id="GO:0004523">
    <property type="term" value="F:RNA-DNA hybrid ribonuclease activity"/>
    <property type="evidence" value="ECO:0007669"/>
    <property type="project" value="UniProtKB-EC"/>
</dbReference>
<dbReference type="OrthoDB" id="9811552at2"/>
<keyword evidence="14" id="KW-1185">Reference proteome</keyword>
<dbReference type="CDD" id="cd09277">
    <property type="entry name" value="RNase_HI_bacteria_like"/>
    <property type="match status" value="1"/>
</dbReference>
<dbReference type="GO" id="GO:0046872">
    <property type="term" value="F:metal ion binding"/>
    <property type="evidence" value="ECO:0007669"/>
    <property type="project" value="UniProtKB-KW"/>
</dbReference>
<evidence type="ECO:0000256" key="9">
    <source>
        <dbReference type="ARBA" id="ARBA00022759"/>
    </source>
</evidence>
<evidence type="ECO:0000256" key="6">
    <source>
        <dbReference type="ARBA" id="ARBA00017721"/>
    </source>
</evidence>
<reference evidence="13" key="1">
    <citation type="submission" date="2022-07" db="EMBL/GenBank/DDBJ databases">
        <title>Enhanced cultured diversity of the mouse gut microbiota enables custom-made synthetic communities.</title>
        <authorList>
            <person name="Afrizal A."/>
        </authorList>
    </citation>
    <scope>NUCLEOTIDE SEQUENCE</scope>
    <source>
        <strain evidence="13">DSM 29482</strain>
    </source>
</reference>
<dbReference type="Proteomes" id="UP001142078">
    <property type="component" value="Unassembled WGS sequence"/>
</dbReference>
<keyword evidence="11" id="KW-0460">Magnesium</keyword>
<protein>
    <recommendedName>
        <fullName evidence="6">Ribonuclease H</fullName>
        <ecNumber evidence="5">3.1.26.4</ecNumber>
    </recommendedName>
</protein>
<name>A0A9X2MIL1_9FIRM</name>
<comment type="similarity">
    <text evidence="4">Belongs to the RNase H family.</text>
</comment>
<evidence type="ECO:0000313" key="14">
    <source>
        <dbReference type="Proteomes" id="UP001142078"/>
    </source>
</evidence>
<dbReference type="InterPro" id="IPR037056">
    <property type="entry name" value="RNase_H1_N_sf"/>
</dbReference>
<dbReference type="InterPro" id="IPR050092">
    <property type="entry name" value="RNase_H"/>
</dbReference>
<dbReference type="InterPro" id="IPR036397">
    <property type="entry name" value="RNaseH_sf"/>
</dbReference>
<dbReference type="SUPFAM" id="SSF53098">
    <property type="entry name" value="Ribonuclease H-like"/>
    <property type="match status" value="1"/>
</dbReference>
<evidence type="ECO:0000256" key="3">
    <source>
        <dbReference type="ARBA" id="ARBA00004065"/>
    </source>
</evidence>
<comment type="caution">
    <text evidence="13">The sequence shown here is derived from an EMBL/GenBank/DDBJ whole genome shotgun (WGS) entry which is preliminary data.</text>
</comment>